<dbReference type="InterPro" id="IPR001841">
    <property type="entry name" value="Znf_RING"/>
</dbReference>
<evidence type="ECO:0000256" key="12">
    <source>
        <dbReference type="ARBA" id="ARBA00023136"/>
    </source>
</evidence>
<dbReference type="EC" id="2.3.2.27" evidence="4"/>
<dbReference type="CDD" id="cd16461">
    <property type="entry name" value="RING-H2_EL5-like"/>
    <property type="match status" value="1"/>
</dbReference>
<dbReference type="PROSITE" id="PS50089">
    <property type="entry name" value="ZF_RING_2"/>
    <property type="match status" value="1"/>
</dbReference>
<reference evidence="18 19" key="1">
    <citation type="journal article" date="2020" name="bioRxiv">
        <title>Sequence and annotation of 42 cannabis genomes reveals extensive copy number variation in cannabinoid synthesis and pathogen resistance genes.</title>
        <authorList>
            <person name="Mckernan K.J."/>
            <person name="Helbert Y."/>
            <person name="Kane L.T."/>
            <person name="Ebling H."/>
            <person name="Zhang L."/>
            <person name="Liu B."/>
            <person name="Eaton Z."/>
            <person name="Mclaughlin S."/>
            <person name="Kingan S."/>
            <person name="Baybayan P."/>
            <person name="Concepcion G."/>
            <person name="Jordan M."/>
            <person name="Riva A."/>
            <person name="Barbazuk W."/>
            <person name="Harkins T."/>
        </authorList>
    </citation>
    <scope>NUCLEOTIDE SEQUENCE [LARGE SCALE GENOMIC DNA]</scope>
    <source>
        <strain evidence="19">cv. Jamaican Lion 4</strain>
        <tissue evidence="18">Leaf</tissue>
    </source>
</reference>
<evidence type="ECO:0000256" key="4">
    <source>
        <dbReference type="ARBA" id="ARBA00012483"/>
    </source>
</evidence>
<dbReference type="Gene3D" id="3.30.40.10">
    <property type="entry name" value="Zinc/RING finger domain, C3HC4 (zinc finger)"/>
    <property type="match status" value="1"/>
</dbReference>
<evidence type="ECO:0000259" key="17">
    <source>
        <dbReference type="PROSITE" id="PS50089"/>
    </source>
</evidence>
<keyword evidence="19" id="KW-1185">Reference proteome</keyword>
<dbReference type="GO" id="GO:0016567">
    <property type="term" value="P:protein ubiquitination"/>
    <property type="evidence" value="ECO:0007669"/>
    <property type="project" value="InterPro"/>
</dbReference>
<keyword evidence="12 16" id="KW-0472">Membrane</keyword>
<evidence type="ECO:0000256" key="2">
    <source>
        <dbReference type="ARBA" id="ARBA00004167"/>
    </source>
</evidence>
<dbReference type="OrthoDB" id="8062037at2759"/>
<evidence type="ECO:0000256" key="11">
    <source>
        <dbReference type="ARBA" id="ARBA00022989"/>
    </source>
</evidence>
<proteinExistence type="inferred from homology"/>
<comment type="caution">
    <text evidence="18">The sequence shown here is derived from an EMBL/GenBank/DDBJ whole genome shotgun (WGS) entry which is preliminary data.</text>
</comment>
<feature type="domain" description="RING-type" evidence="17">
    <location>
        <begin position="128"/>
        <end position="170"/>
    </location>
</feature>
<keyword evidence="7" id="KW-0479">Metal-binding</keyword>
<evidence type="ECO:0000256" key="7">
    <source>
        <dbReference type="ARBA" id="ARBA00022723"/>
    </source>
</evidence>
<comment type="catalytic activity">
    <reaction evidence="1">
        <text>S-ubiquitinyl-[E2 ubiquitin-conjugating enzyme]-L-cysteine + [acceptor protein]-L-lysine = [E2 ubiquitin-conjugating enzyme]-L-cysteine + N(6)-ubiquitinyl-[acceptor protein]-L-lysine.</text>
        <dbReference type="EC" id="2.3.2.27"/>
    </reaction>
</comment>
<keyword evidence="5" id="KW-0808">Transferase</keyword>
<dbReference type="SMART" id="SM00184">
    <property type="entry name" value="RING"/>
    <property type="match status" value="1"/>
</dbReference>
<evidence type="ECO:0000256" key="1">
    <source>
        <dbReference type="ARBA" id="ARBA00000900"/>
    </source>
</evidence>
<evidence type="ECO:0000256" key="9">
    <source>
        <dbReference type="ARBA" id="ARBA00022786"/>
    </source>
</evidence>
<accession>A0A803QHG5</accession>
<dbReference type="GO" id="GO:0016020">
    <property type="term" value="C:membrane"/>
    <property type="evidence" value="ECO:0007669"/>
    <property type="project" value="UniProtKB-SubCell"/>
</dbReference>
<evidence type="ECO:0000256" key="15">
    <source>
        <dbReference type="SAM" id="MobiDB-lite"/>
    </source>
</evidence>
<dbReference type="AlphaFoldDB" id="A0A7J6HTN2"/>
<evidence type="ECO:0000256" key="6">
    <source>
        <dbReference type="ARBA" id="ARBA00022692"/>
    </source>
</evidence>
<gene>
    <name evidence="18" type="ORF">G4B88_009857</name>
</gene>
<evidence type="ECO:0000256" key="14">
    <source>
        <dbReference type="PROSITE-ProRule" id="PRU00175"/>
    </source>
</evidence>
<keyword evidence="9" id="KW-0833">Ubl conjugation pathway</keyword>
<comment type="similarity">
    <text evidence="13">Belongs to the RING-type zinc finger family. ATL subfamily.</text>
</comment>
<keyword evidence="8 14" id="KW-0863">Zinc-finger</keyword>
<dbReference type="EMBL" id="JAATIQ010000028">
    <property type="protein sequence ID" value="KAF4398241.1"/>
    <property type="molecule type" value="Genomic_DNA"/>
</dbReference>
<evidence type="ECO:0000313" key="19">
    <source>
        <dbReference type="Proteomes" id="UP000583929"/>
    </source>
</evidence>
<evidence type="ECO:0000256" key="10">
    <source>
        <dbReference type="ARBA" id="ARBA00022833"/>
    </source>
</evidence>
<dbReference type="OMA" id="KYFIRRQ"/>
<dbReference type="PANTHER" id="PTHR46913">
    <property type="entry name" value="RING-H2 FINGER PROTEIN ATL16"/>
    <property type="match status" value="1"/>
</dbReference>
<keyword evidence="6 16" id="KW-0812">Transmembrane</keyword>
<feature type="transmembrane region" description="Helical" evidence="16">
    <location>
        <begin position="25"/>
        <end position="47"/>
    </location>
</feature>
<dbReference type="GO" id="GO:0008270">
    <property type="term" value="F:zinc ion binding"/>
    <property type="evidence" value="ECO:0007669"/>
    <property type="project" value="UniProtKB-KW"/>
</dbReference>
<sequence>MGSDDDKKNDDHHRRGLNVSHKATLISVSSLFAFTLLVILFFLYMKYRQNRRRDRRRTDFISRLVTAQITPSDSVIHTNHIPKATARGLDPQIIDSLPEFVYKSSSAKNSRKGRRGGSCGSSIDVVECSVCLSSITDDSKVRLLPNCKHMFHVECVDMWLGSNTTCPLCRAAVEPKVPAEPEVNNSSVERVVVQPSAPPVDELSLLHGEEDVNKASGSGSSSRPLSSFRKMLREKSSRRSSLGSCSELVGVIDHHDFERQ</sequence>
<dbReference type="Proteomes" id="UP000583929">
    <property type="component" value="Unassembled WGS sequence"/>
</dbReference>
<accession>A0A7J6HTN2</accession>
<dbReference type="PANTHER" id="PTHR46913:SF1">
    <property type="entry name" value="RING-H2 FINGER PROTEIN ATL16"/>
    <property type="match status" value="1"/>
</dbReference>
<feature type="region of interest" description="Disordered" evidence="15">
    <location>
        <begin position="209"/>
        <end position="244"/>
    </location>
</feature>
<dbReference type="Pfam" id="PF13639">
    <property type="entry name" value="zf-RING_2"/>
    <property type="match status" value="1"/>
</dbReference>
<keyword evidence="10" id="KW-0862">Zinc</keyword>
<dbReference type="SUPFAM" id="SSF57850">
    <property type="entry name" value="RING/U-box"/>
    <property type="match status" value="1"/>
</dbReference>
<dbReference type="FunFam" id="3.30.40.10:FF:000187">
    <property type="entry name" value="E3 ubiquitin-protein ligase ATL6"/>
    <property type="match status" value="1"/>
</dbReference>
<evidence type="ECO:0000313" key="18">
    <source>
        <dbReference type="EMBL" id="KAF4398241.1"/>
    </source>
</evidence>
<name>A0A7J6HTN2_CANSA</name>
<comment type="subcellular location">
    <subcellularLocation>
        <location evidence="2">Membrane</location>
        <topology evidence="2">Single-pass membrane protein</topology>
    </subcellularLocation>
</comment>
<feature type="compositionally biased region" description="Low complexity" evidence="15">
    <location>
        <begin position="216"/>
        <end position="227"/>
    </location>
</feature>
<dbReference type="InterPro" id="IPR044600">
    <property type="entry name" value="ATL1/ATL16-like"/>
</dbReference>
<evidence type="ECO:0000256" key="16">
    <source>
        <dbReference type="SAM" id="Phobius"/>
    </source>
</evidence>
<dbReference type="InterPro" id="IPR013083">
    <property type="entry name" value="Znf_RING/FYVE/PHD"/>
</dbReference>
<comment type="pathway">
    <text evidence="3">Protein modification; protein ubiquitination.</text>
</comment>
<keyword evidence="11 16" id="KW-1133">Transmembrane helix</keyword>
<evidence type="ECO:0000256" key="13">
    <source>
        <dbReference type="ARBA" id="ARBA00024209"/>
    </source>
</evidence>
<protein>
    <recommendedName>
        <fullName evidence="4">RING-type E3 ubiquitin transferase</fullName>
        <ecNumber evidence="4">2.3.2.27</ecNumber>
    </recommendedName>
</protein>
<evidence type="ECO:0000256" key="8">
    <source>
        <dbReference type="ARBA" id="ARBA00022771"/>
    </source>
</evidence>
<dbReference type="GO" id="GO:0061630">
    <property type="term" value="F:ubiquitin protein ligase activity"/>
    <property type="evidence" value="ECO:0007669"/>
    <property type="project" value="UniProtKB-EC"/>
</dbReference>
<evidence type="ECO:0000256" key="5">
    <source>
        <dbReference type="ARBA" id="ARBA00022679"/>
    </source>
</evidence>
<evidence type="ECO:0000256" key="3">
    <source>
        <dbReference type="ARBA" id="ARBA00004906"/>
    </source>
</evidence>
<organism evidence="18 19">
    <name type="scientific">Cannabis sativa</name>
    <name type="common">Hemp</name>
    <name type="synonym">Marijuana</name>
    <dbReference type="NCBI Taxonomy" id="3483"/>
    <lineage>
        <taxon>Eukaryota</taxon>
        <taxon>Viridiplantae</taxon>
        <taxon>Streptophyta</taxon>
        <taxon>Embryophyta</taxon>
        <taxon>Tracheophyta</taxon>
        <taxon>Spermatophyta</taxon>
        <taxon>Magnoliopsida</taxon>
        <taxon>eudicotyledons</taxon>
        <taxon>Gunneridae</taxon>
        <taxon>Pentapetalae</taxon>
        <taxon>rosids</taxon>
        <taxon>fabids</taxon>
        <taxon>Rosales</taxon>
        <taxon>Cannabaceae</taxon>
        <taxon>Cannabis</taxon>
    </lineage>
</organism>